<name>X1KX85_9ZZZZ</name>
<protein>
    <recommendedName>
        <fullName evidence="1">Glycosyl transferase family 1 domain-containing protein</fullName>
    </recommendedName>
</protein>
<dbReference type="PANTHER" id="PTHR45947">
    <property type="entry name" value="SULFOQUINOVOSYL TRANSFERASE SQD2"/>
    <property type="match status" value="1"/>
</dbReference>
<feature type="non-terminal residue" evidence="2">
    <location>
        <position position="1"/>
    </location>
</feature>
<comment type="caution">
    <text evidence="2">The sequence shown here is derived from an EMBL/GenBank/DDBJ whole genome shotgun (WGS) entry which is preliminary data.</text>
</comment>
<accession>X1KX85</accession>
<gene>
    <name evidence="2" type="ORF">S06H3_22116</name>
</gene>
<proteinExistence type="predicted"/>
<dbReference type="AlphaFoldDB" id="X1KX85"/>
<sequence length="198" mass="22628">GKETIKREINFKKKYNLIYLGRLLKEKEPDRLLDVFKIVSRKLKFVELHFVGDGPLYSKLLEKSVGLNVRFWGSISDNVFLGKLLFSSDIMIIPGYMGLSVVHSFCFDCPVVTQKQGKEGPFHSPEIEYLINGKTGFLVEYGNNGKMATVISNYLLGPKDIKNKFKDNIRKMIEDKCSIDNMIDGFKKAIDFCQKAKN</sequence>
<dbReference type="InterPro" id="IPR001296">
    <property type="entry name" value="Glyco_trans_1"/>
</dbReference>
<organism evidence="2">
    <name type="scientific">marine sediment metagenome</name>
    <dbReference type="NCBI Taxonomy" id="412755"/>
    <lineage>
        <taxon>unclassified sequences</taxon>
        <taxon>metagenomes</taxon>
        <taxon>ecological metagenomes</taxon>
    </lineage>
</organism>
<dbReference type="Gene3D" id="3.40.50.2000">
    <property type="entry name" value="Glycogen Phosphorylase B"/>
    <property type="match status" value="1"/>
</dbReference>
<feature type="domain" description="Glycosyl transferase family 1" evidence="1">
    <location>
        <begin position="2"/>
        <end position="172"/>
    </location>
</feature>
<dbReference type="InterPro" id="IPR050194">
    <property type="entry name" value="Glycosyltransferase_grp1"/>
</dbReference>
<dbReference type="CDD" id="cd03801">
    <property type="entry name" value="GT4_PimA-like"/>
    <property type="match status" value="1"/>
</dbReference>
<reference evidence="2" key="1">
    <citation type="journal article" date="2014" name="Front. Microbiol.">
        <title>High frequency of phylogenetically diverse reductive dehalogenase-homologous genes in deep subseafloor sedimentary metagenomes.</title>
        <authorList>
            <person name="Kawai M."/>
            <person name="Futagami T."/>
            <person name="Toyoda A."/>
            <person name="Takaki Y."/>
            <person name="Nishi S."/>
            <person name="Hori S."/>
            <person name="Arai W."/>
            <person name="Tsubouchi T."/>
            <person name="Morono Y."/>
            <person name="Uchiyama I."/>
            <person name="Ito T."/>
            <person name="Fujiyama A."/>
            <person name="Inagaki F."/>
            <person name="Takami H."/>
        </authorList>
    </citation>
    <scope>NUCLEOTIDE SEQUENCE</scope>
    <source>
        <strain evidence="2">Expedition CK06-06</strain>
    </source>
</reference>
<dbReference type="Pfam" id="PF00534">
    <property type="entry name" value="Glycos_transf_1"/>
    <property type="match status" value="1"/>
</dbReference>
<dbReference type="SUPFAM" id="SSF53756">
    <property type="entry name" value="UDP-Glycosyltransferase/glycogen phosphorylase"/>
    <property type="match status" value="1"/>
</dbReference>
<dbReference type="EMBL" id="BARV01011747">
    <property type="protein sequence ID" value="GAI11692.1"/>
    <property type="molecule type" value="Genomic_DNA"/>
</dbReference>
<dbReference type="PANTHER" id="PTHR45947:SF3">
    <property type="entry name" value="SULFOQUINOVOSYL TRANSFERASE SQD2"/>
    <property type="match status" value="1"/>
</dbReference>
<dbReference type="GO" id="GO:0016757">
    <property type="term" value="F:glycosyltransferase activity"/>
    <property type="evidence" value="ECO:0007669"/>
    <property type="project" value="InterPro"/>
</dbReference>
<evidence type="ECO:0000313" key="2">
    <source>
        <dbReference type="EMBL" id="GAI11692.1"/>
    </source>
</evidence>
<evidence type="ECO:0000259" key="1">
    <source>
        <dbReference type="Pfam" id="PF00534"/>
    </source>
</evidence>